<feature type="domain" description="Response regulatory" evidence="4">
    <location>
        <begin position="3"/>
        <end position="122"/>
    </location>
</feature>
<protein>
    <recommendedName>
        <fullName evidence="1">Stage 0 sporulation protein A homolog</fullName>
    </recommendedName>
</protein>
<dbReference type="GO" id="GO:0000156">
    <property type="term" value="F:phosphorelay response regulator activity"/>
    <property type="evidence" value="ECO:0007669"/>
    <property type="project" value="InterPro"/>
</dbReference>
<dbReference type="AlphaFoldDB" id="A0A2S6HUR5"/>
<accession>A0A2S6HUR5</accession>
<dbReference type="SMART" id="SM00850">
    <property type="entry name" value="LytTR"/>
    <property type="match status" value="1"/>
</dbReference>
<keyword evidence="3" id="KW-0597">Phosphoprotein</keyword>
<evidence type="ECO:0000313" key="6">
    <source>
        <dbReference type="EMBL" id="PPK81567.1"/>
    </source>
</evidence>
<sequence length="246" mass="28975">MLRIAICDDDVQFTGMLENLIKEEALANGIEIEVDVFFDGSMLTKYVHLGNLFDLIFLDIEMSQQNGIEAARHIREIDKTVLLIYISGYEQYLKELFEVEPFRFLSKPLDTEKFSRYFKEAYERINENNVYFQFNFNKEIKKVALKDVVYFESRNRVVYIYLKDGREEFFYGKLNDVENELVGNKQRYLRIHQSYLVNYDYVSTMNFSSLVIENGGKSTTLQISEDRQKKIRKQLCDLASKKAGGK</sequence>
<dbReference type="EMBL" id="PTJA01000004">
    <property type="protein sequence ID" value="PPK81567.1"/>
    <property type="molecule type" value="Genomic_DNA"/>
</dbReference>
<organism evidence="6 7">
    <name type="scientific">Lacrimispora xylanisolvens</name>
    <dbReference type="NCBI Taxonomy" id="384636"/>
    <lineage>
        <taxon>Bacteria</taxon>
        <taxon>Bacillati</taxon>
        <taxon>Bacillota</taxon>
        <taxon>Clostridia</taxon>
        <taxon>Lachnospirales</taxon>
        <taxon>Lachnospiraceae</taxon>
        <taxon>Lacrimispora</taxon>
    </lineage>
</organism>
<reference evidence="6 7" key="1">
    <citation type="submission" date="2018-02" db="EMBL/GenBank/DDBJ databases">
        <title>Genomic Encyclopedia of Archaeal and Bacterial Type Strains, Phase II (KMG-II): from individual species to whole genera.</title>
        <authorList>
            <person name="Goeker M."/>
        </authorList>
    </citation>
    <scope>NUCLEOTIDE SEQUENCE [LARGE SCALE GENOMIC DNA]</scope>
    <source>
        <strain evidence="6 7">DSM 3808</strain>
    </source>
</reference>
<dbReference type="SMART" id="SM00448">
    <property type="entry name" value="REC"/>
    <property type="match status" value="1"/>
</dbReference>
<dbReference type="PANTHER" id="PTHR37299">
    <property type="entry name" value="TRANSCRIPTIONAL REGULATOR-RELATED"/>
    <property type="match status" value="1"/>
</dbReference>
<evidence type="ECO:0000256" key="3">
    <source>
        <dbReference type="PROSITE-ProRule" id="PRU00169"/>
    </source>
</evidence>
<evidence type="ECO:0000259" key="5">
    <source>
        <dbReference type="PROSITE" id="PS50930"/>
    </source>
</evidence>
<dbReference type="Proteomes" id="UP000237749">
    <property type="component" value="Unassembled WGS sequence"/>
</dbReference>
<dbReference type="PROSITE" id="PS50110">
    <property type="entry name" value="RESPONSE_REGULATORY"/>
    <property type="match status" value="1"/>
</dbReference>
<dbReference type="PANTHER" id="PTHR37299:SF1">
    <property type="entry name" value="STAGE 0 SPORULATION PROTEIN A HOMOLOG"/>
    <property type="match status" value="1"/>
</dbReference>
<feature type="modified residue" description="4-aspartylphosphate" evidence="3">
    <location>
        <position position="59"/>
    </location>
</feature>
<dbReference type="Gene3D" id="3.40.50.2300">
    <property type="match status" value="1"/>
</dbReference>
<proteinExistence type="predicted"/>
<dbReference type="GO" id="GO:0003677">
    <property type="term" value="F:DNA binding"/>
    <property type="evidence" value="ECO:0007669"/>
    <property type="project" value="InterPro"/>
</dbReference>
<gene>
    <name evidence="6" type="ORF">BXY41_104370</name>
</gene>
<dbReference type="OrthoDB" id="1490554at2"/>
<evidence type="ECO:0000259" key="4">
    <source>
        <dbReference type="PROSITE" id="PS50110"/>
    </source>
</evidence>
<dbReference type="Gene3D" id="2.40.50.1020">
    <property type="entry name" value="LytTr DNA-binding domain"/>
    <property type="match status" value="1"/>
</dbReference>
<dbReference type="Pfam" id="PF00072">
    <property type="entry name" value="Response_reg"/>
    <property type="match status" value="1"/>
</dbReference>
<dbReference type="InterPro" id="IPR001789">
    <property type="entry name" value="Sig_transdc_resp-reg_receiver"/>
</dbReference>
<dbReference type="InterPro" id="IPR046947">
    <property type="entry name" value="LytR-like"/>
</dbReference>
<dbReference type="PROSITE" id="PS50930">
    <property type="entry name" value="HTH_LYTTR"/>
    <property type="match status" value="1"/>
</dbReference>
<dbReference type="RefSeq" id="WP_104436650.1">
    <property type="nucleotide sequence ID" value="NZ_PTJA01000004.1"/>
</dbReference>
<dbReference type="InterPro" id="IPR007492">
    <property type="entry name" value="LytTR_DNA-bd_dom"/>
</dbReference>
<feature type="domain" description="HTH LytTR-type" evidence="5">
    <location>
        <begin position="132"/>
        <end position="237"/>
    </location>
</feature>
<comment type="caution">
    <text evidence="6">The sequence shown here is derived from an EMBL/GenBank/DDBJ whole genome shotgun (WGS) entry which is preliminary data.</text>
</comment>
<dbReference type="Pfam" id="PF04397">
    <property type="entry name" value="LytTR"/>
    <property type="match status" value="1"/>
</dbReference>
<dbReference type="InterPro" id="IPR011006">
    <property type="entry name" value="CheY-like_superfamily"/>
</dbReference>
<keyword evidence="7" id="KW-1185">Reference proteome</keyword>
<evidence type="ECO:0000313" key="7">
    <source>
        <dbReference type="Proteomes" id="UP000237749"/>
    </source>
</evidence>
<comment type="function">
    <text evidence="2">May play the central regulatory role in sporulation. It may be an element of the effector pathway responsible for the activation of sporulation genes in response to nutritional stress. Spo0A may act in concert with spo0H (a sigma factor) to control the expression of some genes that are critical to the sporulation process.</text>
</comment>
<dbReference type="SUPFAM" id="SSF52172">
    <property type="entry name" value="CheY-like"/>
    <property type="match status" value="1"/>
</dbReference>
<evidence type="ECO:0000256" key="1">
    <source>
        <dbReference type="ARBA" id="ARBA00018672"/>
    </source>
</evidence>
<name>A0A2S6HUR5_9FIRM</name>
<evidence type="ECO:0000256" key="2">
    <source>
        <dbReference type="ARBA" id="ARBA00024867"/>
    </source>
</evidence>